<feature type="region of interest" description="Disordered" evidence="1">
    <location>
        <begin position="792"/>
        <end position="821"/>
    </location>
</feature>
<feature type="region of interest" description="Disordered" evidence="1">
    <location>
        <begin position="1221"/>
        <end position="1277"/>
    </location>
</feature>
<reference evidence="2 3" key="1">
    <citation type="submission" date="2018-09" db="EMBL/GenBank/DDBJ databases">
        <title>A high-quality reference genome of wild soybean provides a powerful tool to mine soybean genomes.</title>
        <authorList>
            <person name="Xie M."/>
            <person name="Chung C.Y.L."/>
            <person name="Li M.-W."/>
            <person name="Wong F.-L."/>
            <person name="Chan T.-F."/>
            <person name="Lam H.-M."/>
        </authorList>
    </citation>
    <scope>NUCLEOTIDE SEQUENCE [LARGE SCALE GENOMIC DNA]</scope>
    <source>
        <strain evidence="3">cv. W05</strain>
        <tissue evidence="2">Hypocotyl of etiolated seedlings</tissue>
    </source>
</reference>
<comment type="caution">
    <text evidence="2">The sequence shown here is derived from an EMBL/GenBank/DDBJ whole genome shotgun (WGS) entry which is preliminary data.</text>
</comment>
<feature type="region of interest" description="Disordered" evidence="1">
    <location>
        <begin position="623"/>
        <end position="645"/>
    </location>
</feature>
<feature type="compositionally biased region" description="Polar residues" evidence="1">
    <location>
        <begin position="1193"/>
        <end position="1205"/>
    </location>
</feature>
<gene>
    <name evidence="2" type="ORF">D0Y65_054607</name>
</gene>
<feature type="compositionally biased region" description="Basic and acidic residues" evidence="1">
    <location>
        <begin position="636"/>
        <end position="645"/>
    </location>
</feature>
<feature type="region of interest" description="Disordered" evidence="1">
    <location>
        <begin position="1"/>
        <end position="49"/>
    </location>
</feature>
<feature type="compositionally biased region" description="Basic and acidic residues" evidence="1">
    <location>
        <begin position="83"/>
        <end position="95"/>
    </location>
</feature>
<feature type="region of interest" description="Disordered" evidence="1">
    <location>
        <begin position="931"/>
        <end position="958"/>
    </location>
</feature>
<dbReference type="Proteomes" id="UP000289340">
    <property type="component" value="Chromosome 20"/>
</dbReference>
<organism evidence="2 3">
    <name type="scientific">Glycine soja</name>
    <name type="common">Wild soybean</name>
    <dbReference type="NCBI Taxonomy" id="3848"/>
    <lineage>
        <taxon>Eukaryota</taxon>
        <taxon>Viridiplantae</taxon>
        <taxon>Streptophyta</taxon>
        <taxon>Embryophyta</taxon>
        <taxon>Tracheophyta</taxon>
        <taxon>Spermatophyta</taxon>
        <taxon>Magnoliopsida</taxon>
        <taxon>eudicotyledons</taxon>
        <taxon>Gunneridae</taxon>
        <taxon>Pentapetalae</taxon>
        <taxon>rosids</taxon>
        <taxon>fabids</taxon>
        <taxon>Fabales</taxon>
        <taxon>Fabaceae</taxon>
        <taxon>Papilionoideae</taxon>
        <taxon>50 kb inversion clade</taxon>
        <taxon>NPAAA clade</taxon>
        <taxon>indigoferoid/millettioid clade</taxon>
        <taxon>Phaseoleae</taxon>
        <taxon>Glycine</taxon>
        <taxon>Glycine subgen. Soja</taxon>
    </lineage>
</organism>
<evidence type="ECO:0000313" key="3">
    <source>
        <dbReference type="Proteomes" id="UP000289340"/>
    </source>
</evidence>
<feature type="region of interest" description="Disordered" evidence="1">
    <location>
        <begin position="1185"/>
        <end position="1205"/>
    </location>
</feature>
<dbReference type="EMBL" id="QZWG01000020">
    <property type="protein sequence ID" value="RZB44777.1"/>
    <property type="molecule type" value="Genomic_DNA"/>
</dbReference>
<feature type="compositionally biased region" description="Polar residues" evidence="1">
    <location>
        <begin position="99"/>
        <end position="110"/>
    </location>
</feature>
<dbReference type="GO" id="GO:0016973">
    <property type="term" value="P:poly(A)+ mRNA export from nucleus"/>
    <property type="evidence" value="ECO:0007669"/>
    <property type="project" value="TreeGrafter"/>
</dbReference>
<keyword evidence="3" id="KW-1185">Reference proteome</keyword>
<feature type="compositionally biased region" description="Polar residues" evidence="1">
    <location>
        <begin position="805"/>
        <end position="819"/>
    </location>
</feature>
<sequence>MATEEKEKGYEGGAGGKFRKRPFRSRSQTTPYDRPPTSLRNPNWKNNGWLSKLVDPAQRLITYSAHSLFSSLFRKRLPPPSSETEREARNNHPQEDATFVTNNSSGTQQGPVGGSDAQINCSDGGGLTELEKLLKQKTFTRSEIDHLTALMRSRTVNAPVREEEKGTEMVPSEPMLLSGQKEYPKTPALENGTKNGLVVTPHVASSFPVEDVASPAELAKSYMGSRPTKVSSSILGMQTLALREDPTLVNSENVALKSPIMSIVPRATRHAAVHENGFVTARSRGRSVIYNMARTPYARIYPTSTLKGGGRAVEGEPSSSSQFALDHDVHSGSKLGSVKHRSSVLDNDIGSVGPVRRIRQKSNLLYSIGSCSPISGSSSSVARGGMVKDAAQQPLSSMQKPAKENVDDIIPSSSFPSLPSKSSEVASKILHQLDKLVSPKEKSSELRLPIVNDNSPTKLSPSMLRGQALRSMEMVDSSKLLDSVHGNKIDGPFGNLSTSAQNQKSNSQRDKIENGPLKLVAPSAGLLPLVTAADATKPRNQVLSSAKSGDSFMIKSVSGPPQKKRAFHMSAHEDCLDLDDDAYPNGAVASFSPVQKEMTNSTAVMEKTTSGTEAIAEENPSALSVTMPPKSSTIDGEAHVGTADESRVGEKVDAYISTTSSILDPIFKPFTSATQTSFGFIKPASPNGSIVKPSFTFGNKVVSSTEFMAPGAPSMEITKSGPIFGLEKVVSLREPVADGPLVDFGSNKNVNKVPSMPFTAASSVGGESPFLKFGVSSDSNLGSSIGSTIVTGVTDSMPKVRESDNGNTETNKDTGSSVRASELAISSAPSTLLASSKSLSNFGHNSNQNNGSLFSSPSFSSFPPPVSNILSSSSSAAPSSGVSAAGNSTSMGAITPATIASSNSSSSTVVASSSSATSFFKFGSSPVRSVGLPVSSSGGSEPPEIKSRQDAGTGGLSSTAFGSSSAGSGIFGFSSSAMTTVNSSQSQSSAVGASSGSVLGAQASFTSGFATSTQTQSVSFGSSASSSSFGLTGNTPFSSSSSFPSSSPAASAAFLSGNSLFPSSSPATSFGLGTSASSLAVNSVSSNSGPSSTLFGSSWQPSKSPFGSTFSTSLSSGFLFGTSTASVTSASSPSMFLSTSSASIPQFSFTPAAAASTSTQPAFVSPNPAFTFGSATVNNGQMSMEDSMAEDTGQATPPATSVYSQQPAPVQSNFVFGASTPSGGSPFQFGSQQNIAPQNPSPFQASGSLGGSFSLGTGGGDKSARRIVKVKHKPRKK</sequence>
<feature type="compositionally biased region" description="Polar residues" evidence="1">
    <location>
        <begin position="623"/>
        <end position="634"/>
    </location>
</feature>
<feature type="compositionally biased region" description="Basic and acidic residues" evidence="1">
    <location>
        <begin position="1"/>
        <end position="10"/>
    </location>
</feature>
<dbReference type="PANTHER" id="PTHR33416">
    <property type="entry name" value="NUCLEAR PORE COMPLEX PROTEIN NUP1"/>
    <property type="match status" value="1"/>
</dbReference>
<dbReference type="PANTHER" id="PTHR33416:SF20">
    <property type="entry name" value="NUCLEAR PORE COMPLEX PROTEIN NUP1"/>
    <property type="match status" value="1"/>
</dbReference>
<protein>
    <submittedName>
        <fullName evidence="2">Nuclear pore complex protein NUP1 isoform A</fullName>
    </submittedName>
</protein>
<proteinExistence type="predicted"/>
<feature type="compositionally biased region" description="Low complexity" evidence="1">
    <location>
        <begin position="931"/>
        <end position="942"/>
    </location>
</feature>
<dbReference type="GO" id="GO:0071763">
    <property type="term" value="P:nuclear membrane organization"/>
    <property type="evidence" value="ECO:0007669"/>
    <property type="project" value="TreeGrafter"/>
</dbReference>
<name>A0A445F7L4_GLYSO</name>
<dbReference type="Gramene" id="XM_028363851.1">
    <property type="protein sequence ID" value="XP_028219652.1"/>
    <property type="gene ID" value="LOC114401345"/>
</dbReference>
<evidence type="ECO:0000256" key="1">
    <source>
        <dbReference type="SAM" id="MobiDB-lite"/>
    </source>
</evidence>
<feature type="compositionally biased region" description="Basic residues" evidence="1">
    <location>
        <begin position="1265"/>
        <end position="1277"/>
    </location>
</feature>
<dbReference type="GO" id="GO:0005635">
    <property type="term" value="C:nuclear envelope"/>
    <property type="evidence" value="ECO:0007669"/>
    <property type="project" value="TreeGrafter"/>
</dbReference>
<feature type="region of interest" description="Disordered" evidence="1">
    <location>
        <begin position="74"/>
        <end position="120"/>
    </location>
</feature>
<dbReference type="AlphaFoldDB" id="A0A445F7L4"/>
<evidence type="ECO:0000313" key="2">
    <source>
        <dbReference type="EMBL" id="RZB44777.1"/>
    </source>
</evidence>
<feature type="compositionally biased region" description="Polar residues" evidence="1">
    <location>
        <begin position="1221"/>
        <end position="1245"/>
    </location>
</feature>
<accession>A0A445F7L4</accession>
<feature type="compositionally biased region" description="Polar residues" evidence="1">
    <location>
        <begin position="38"/>
        <end position="49"/>
    </location>
</feature>